<feature type="compositionally biased region" description="Basic and acidic residues" evidence="1">
    <location>
        <begin position="180"/>
        <end position="191"/>
    </location>
</feature>
<keyword evidence="5" id="KW-1185">Reference proteome</keyword>
<gene>
    <name evidence="4" type="ORF">AALO_G00281620</name>
</gene>
<evidence type="ECO:0000256" key="1">
    <source>
        <dbReference type="SAM" id="MobiDB-lite"/>
    </source>
</evidence>
<sequence length="274" mass="30833">MEVVESPLNLAHQQCRKADRLLATGKYEDAIVCHRKAADLLKDAMKLTDCEQARLSLELQRDSHIKQQRLIEEKWKRSRREAKPRVLQPAASSDGQRLKQQQQQGTHLSASQTPLPPLSPALDPTQVPEHEYDTWLYLLKNKGAPRPAPETCPATGGSKALKDDKMRLEEQETTIGEATSSRERELERDDSQSEADADFVERSELLWVLPQRHAASASLAVAAAEERKAKDIDIPQLPPLEMPTQEIPLDQLPALELSDDVQHQLQEILDGEKL</sequence>
<evidence type="ECO:0000313" key="4">
    <source>
        <dbReference type="EMBL" id="KAG5263024.1"/>
    </source>
</evidence>
<dbReference type="Pfam" id="PF17169">
    <property type="entry name" value="NRBF2_MIT"/>
    <property type="match status" value="1"/>
</dbReference>
<dbReference type="PANTHER" id="PTHR14964">
    <property type="entry name" value="NUCLEAR RECEPTOR BINDING FACTOR 2"/>
    <property type="match status" value="1"/>
</dbReference>
<name>A0AAV6FJQ3_9TELE</name>
<dbReference type="InterPro" id="IPR039679">
    <property type="entry name" value="NRBF2"/>
</dbReference>
<dbReference type="InterPro" id="IPR033393">
    <property type="entry name" value="NRBF2_MIT"/>
</dbReference>
<accession>A0AAV6FJQ3</accession>
<proteinExistence type="predicted"/>
<protein>
    <recommendedName>
        <fullName evidence="6">Nuclear receptor-binding factor 2</fullName>
    </recommendedName>
</protein>
<evidence type="ECO:0000259" key="3">
    <source>
        <dbReference type="Pfam" id="PF17169"/>
    </source>
</evidence>
<reference evidence="4" key="1">
    <citation type="submission" date="2020-10" db="EMBL/GenBank/DDBJ databases">
        <title>Chromosome-scale genome assembly of the Allis shad, Alosa alosa.</title>
        <authorList>
            <person name="Margot Z."/>
            <person name="Christophe K."/>
            <person name="Cabau C."/>
            <person name="Louis A."/>
            <person name="Berthelot C."/>
            <person name="Parey E."/>
            <person name="Roest Crollius H."/>
            <person name="Montfort J."/>
            <person name="Robinson-Rechavi M."/>
            <person name="Bucao C."/>
            <person name="Bouchez O."/>
            <person name="Gislard M."/>
            <person name="Lluch J."/>
            <person name="Milhes M."/>
            <person name="Lampietro C."/>
            <person name="Lopez Roques C."/>
            <person name="Donnadieu C."/>
            <person name="Braasch I."/>
            <person name="Desvignes T."/>
            <person name="Postlethwait J."/>
            <person name="Bobe J."/>
            <person name="Guiguen Y."/>
        </authorList>
    </citation>
    <scope>NUCLEOTIDE SEQUENCE</scope>
    <source>
        <strain evidence="4">M-15738</strain>
        <tissue evidence="4">Blood</tissue>
    </source>
</reference>
<dbReference type="SUPFAM" id="SSF140361">
    <property type="entry name" value="MIT domain-like"/>
    <property type="match status" value="1"/>
</dbReference>
<dbReference type="InterPro" id="IPR015056">
    <property type="entry name" value="NRBF2_C"/>
</dbReference>
<dbReference type="AlphaFoldDB" id="A0AAV6FJQ3"/>
<feature type="compositionally biased region" description="Polar residues" evidence="1">
    <location>
        <begin position="90"/>
        <end position="113"/>
    </location>
</feature>
<comment type="caution">
    <text evidence="4">The sequence shown here is derived from an EMBL/GenBank/DDBJ whole genome shotgun (WGS) entry which is preliminary data.</text>
</comment>
<evidence type="ECO:0008006" key="6">
    <source>
        <dbReference type="Google" id="ProtNLM"/>
    </source>
</evidence>
<evidence type="ECO:0000259" key="2">
    <source>
        <dbReference type="Pfam" id="PF08961"/>
    </source>
</evidence>
<dbReference type="Gene3D" id="1.20.58.80">
    <property type="entry name" value="Phosphotransferase system, lactose/cellobiose-type IIA subunit"/>
    <property type="match status" value="1"/>
</dbReference>
<dbReference type="Proteomes" id="UP000823561">
    <property type="component" value="Chromosome 22"/>
</dbReference>
<feature type="region of interest" description="Disordered" evidence="1">
    <location>
        <begin position="143"/>
        <end position="197"/>
    </location>
</feature>
<feature type="compositionally biased region" description="Basic and acidic residues" evidence="1">
    <location>
        <begin position="160"/>
        <end position="170"/>
    </location>
</feature>
<dbReference type="EMBL" id="JADWDJ010000022">
    <property type="protein sequence ID" value="KAG5263024.1"/>
    <property type="molecule type" value="Genomic_DNA"/>
</dbReference>
<dbReference type="Pfam" id="PF08961">
    <property type="entry name" value="NRBF2"/>
    <property type="match status" value="1"/>
</dbReference>
<feature type="region of interest" description="Disordered" evidence="1">
    <location>
        <begin position="75"/>
        <end position="126"/>
    </location>
</feature>
<dbReference type="PANTHER" id="PTHR14964:SF2">
    <property type="entry name" value="NUCLEAR RECEPTOR-BINDING FACTOR 2"/>
    <property type="match status" value="1"/>
</dbReference>
<dbReference type="GO" id="GO:0006914">
    <property type="term" value="P:autophagy"/>
    <property type="evidence" value="ECO:0007669"/>
    <property type="project" value="InterPro"/>
</dbReference>
<organism evidence="4 5">
    <name type="scientific">Alosa alosa</name>
    <name type="common">allis shad</name>
    <dbReference type="NCBI Taxonomy" id="278164"/>
    <lineage>
        <taxon>Eukaryota</taxon>
        <taxon>Metazoa</taxon>
        <taxon>Chordata</taxon>
        <taxon>Craniata</taxon>
        <taxon>Vertebrata</taxon>
        <taxon>Euteleostomi</taxon>
        <taxon>Actinopterygii</taxon>
        <taxon>Neopterygii</taxon>
        <taxon>Teleostei</taxon>
        <taxon>Clupei</taxon>
        <taxon>Clupeiformes</taxon>
        <taxon>Clupeoidei</taxon>
        <taxon>Clupeidae</taxon>
        <taxon>Alosa</taxon>
    </lineage>
</organism>
<evidence type="ECO:0000313" key="5">
    <source>
        <dbReference type="Proteomes" id="UP000823561"/>
    </source>
</evidence>
<feature type="domain" description="Nuclear receptor-binding factor 2 MIT" evidence="3">
    <location>
        <begin position="4"/>
        <end position="84"/>
    </location>
</feature>
<feature type="domain" description="Nuclear receptor-binding factor 2 C-terminal" evidence="2">
    <location>
        <begin position="191"/>
        <end position="265"/>
    </location>
</feature>